<sequence>MNVLMMPTWYFEENNPFAGIFTTEQSIYLKKYCNVAIYYPFDTIMDEKFSNRYEKQILTYRGKWKNQKFLR</sequence>
<name>A0ABM5NWP7_9CLOT</name>
<gene>
    <name evidence="1" type="ORF">CAETHG_2612</name>
</gene>
<dbReference type="Proteomes" id="UP000017590">
    <property type="component" value="Chromosome"/>
</dbReference>
<dbReference type="RefSeq" id="WP_023162731.1">
    <property type="nucleotide sequence ID" value="NC_022592.1"/>
</dbReference>
<evidence type="ECO:0000313" key="2">
    <source>
        <dbReference type="Proteomes" id="UP000017590"/>
    </source>
</evidence>
<evidence type="ECO:0000313" key="1">
    <source>
        <dbReference type="EMBL" id="AGY76821.1"/>
    </source>
</evidence>
<accession>A0ABM5NWP7</accession>
<keyword evidence="2" id="KW-1185">Reference proteome</keyword>
<reference evidence="2" key="1">
    <citation type="journal article" date="2014" name="Biotechnol. Biofuels">
        <title>Comparison of single-molecule sequencing and hybrid approaches for finishing the genome of Clostridium autoethanogenum and analysis of CRISPR systems in industrial relevant Clostridia.</title>
        <authorList>
            <person name="Brown S.D."/>
            <person name="Nagaraju S."/>
            <person name="Utturkar S."/>
            <person name="De Tissera S."/>
            <person name="Segovia S."/>
            <person name="Mitchell W."/>
            <person name="Land M.L."/>
            <person name="Dassanayake A."/>
            <person name="Kopke M."/>
        </authorList>
    </citation>
    <scope>NUCLEOTIDE SEQUENCE [LARGE SCALE GENOMIC DNA]</scope>
    <source>
        <strain evidence="2">DSM 10061</strain>
    </source>
</reference>
<protein>
    <submittedName>
        <fullName evidence="1">Uncharacterized protein</fullName>
    </submittedName>
</protein>
<dbReference type="EMBL" id="CP006763">
    <property type="protein sequence ID" value="AGY76821.1"/>
    <property type="molecule type" value="Genomic_DNA"/>
</dbReference>
<proteinExistence type="predicted"/>
<organism evidence="1 2">
    <name type="scientific">Clostridium autoethanogenum DSM 10061</name>
    <dbReference type="NCBI Taxonomy" id="1341692"/>
    <lineage>
        <taxon>Bacteria</taxon>
        <taxon>Bacillati</taxon>
        <taxon>Bacillota</taxon>
        <taxon>Clostridia</taxon>
        <taxon>Eubacteriales</taxon>
        <taxon>Clostridiaceae</taxon>
        <taxon>Clostridium</taxon>
    </lineage>
</organism>